<evidence type="ECO:0000259" key="1">
    <source>
        <dbReference type="Pfam" id="PF23353"/>
    </source>
</evidence>
<feature type="domain" description="BBS2 hairpin" evidence="1">
    <location>
        <begin position="1"/>
        <end position="85"/>
    </location>
</feature>
<accession>E3NSB8</accession>
<organism evidence="3">
    <name type="scientific">Caenorhabditis remanei</name>
    <name type="common">Caenorhabditis vulgaris</name>
    <dbReference type="NCBI Taxonomy" id="31234"/>
    <lineage>
        <taxon>Eukaryota</taxon>
        <taxon>Metazoa</taxon>
        <taxon>Ecdysozoa</taxon>
        <taxon>Nematoda</taxon>
        <taxon>Chromadorea</taxon>
        <taxon>Rhabditida</taxon>
        <taxon>Rhabditina</taxon>
        <taxon>Rhabditomorpha</taxon>
        <taxon>Rhabditoidea</taxon>
        <taxon>Rhabditidae</taxon>
        <taxon>Peloderinae</taxon>
        <taxon>Caenorhabditis</taxon>
    </lineage>
</organism>
<dbReference type="PANTHER" id="PTHR32465:SF0">
    <property type="entry name" value="BARDET-BIEDL SYNDROME 2 PROTEIN"/>
    <property type="match status" value="1"/>
</dbReference>
<dbReference type="PANTHER" id="PTHR32465">
    <property type="entry name" value="BARDET-BIEDL SYNDROME 2 PROTEIN"/>
    <property type="match status" value="1"/>
</dbReference>
<name>E3NSB8_CAERE</name>
<sequence length="124" mass="14394">MDPMTEVRDRLTAELQERQAAVREVLIRAEDAIAIDTIPNARKFYIRLKANDAAARQAAQLRWNNQERCVKSLRRLNKIIENCSRLRGFWRTPEDKLSSLVELQSQRIINRSSPKVLQYGVSSQ</sequence>
<dbReference type="InterPro" id="IPR055380">
    <property type="entry name" value="BBS2_hp_dom"/>
</dbReference>
<dbReference type="Pfam" id="PF23353">
    <property type="entry name" value="BBS2_hp"/>
    <property type="match status" value="1"/>
</dbReference>
<dbReference type="AlphaFoldDB" id="E3NSB8"/>
<dbReference type="GO" id="GO:0031514">
    <property type="term" value="C:motile cilium"/>
    <property type="evidence" value="ECO:0007669"/>
    <property type="project" value="TreeGrafter"/>
</dbReference>
<dbReference type="GO" id="GO:0036064">
    <property type="term" value="C:ciliary basal body"/>
    <property type="evidence" value="ECO:0007669"/>
    <property type="project" value="TreeGrafter"/>
</dbReference>
<dbReference type="Proteomes" id="UP000008281">
    <property type="component" value="Unassembled WGS sequence"/>
</dbReference>
<dbReference type="HOGENOM" id="CLU_2006002_0_0_1"/>
<dbReference type="GO" id="GO:0043005">
    <property type="term" value="C:neuron projection"/>
    <property type="evidence" value="ECO:0007669"/>
    <property type="project" value="TreeGrafter"/>
</dbReference>
<dbReference type="InParanoid" id="E3NSB8"/>
<dbReference type="InterPro" id="IPR016616">
    <property type="entry name" value="Bardet-Biedl_syndrome_2_prot"/>
</dbReference>
<dbReference type="GO" id="GO:0034464">
    <property type="term" value="C:BBSome"/>
    <property type="evidence" value="ECO:0007669"/>
    <property type="project" value="InterPro"/>
</dbReference>
<dbReference type="OrthoDB" id="2120021at2759"/>
<dbReference type="GO" id="GO:0016020">
    <property type="term" value="C:membrane"/>
    <property type="evidence" value="ECO:0007669"/>
    <property type="project" value="TreeGrafter"/>
</dbReference>
<dbReference type="OMA" id="CKHCFTL"/>
<dbReference type="EMBL" id="DS269927">
    <property type="protein sequence ID" value="EFO90007.1"/>
    <property type="molecule type" value="Genomic_DNA"/>
</dbReference>
<evidence type="ECO:0000313" key="2">
    <source>
        <dbReference type="EMBL" id="EFO90007.1"/>
    </source>
</evidence>
<dbReference type="STRING" id="31234.E3NSB8"/>
<protein>
    <recommendedName>
        <fullName evidence="1">BBS2 hairpin domain-containing protein</fullName>
    </recommendedName>
</protein>
<reference evidence="2" key="1">
    <citation type="submission" date="2007-07" db="EMBL/GenBank/DDBJ databases">
        <title>PCAP assembly of the Caenorhabditis remanei genome.</title>
        <authorList>
            <consortium name="The Caenorhabditis remanei Sequencing Consortium"/>
            <person name="Wilson R.K."/>
        </authorList>
    </citation>
    <scope>NUCLEOTIDE SEQUENCE [LARGE SCALE GENOMIC DNA]</scope>
    <source>
        <strain evidence="2">PB4641</strain>
    </source>
</reference>
<dbReference type="eggNOG" id="ENOG502QPWU">
    <property type="taxonomic scope" value="Eukaryota"/>
</dbReference>
<keyword evidence="3" id="KW-1185">Reference proteome</keyword>
<gene>
    <name evidence="2" type="ORF">CRE_31617</name>
</gene>
<dbReference type="GO" id="GO:1905515">
    <property type="term" value="P:non-motile cilium assembly"/>
    <property type="evidence" value="ECO:0007669"/>
    <property type="project" value="InterPro"/>
</dbReference>
<evidence type="ECO:0000313" key="3">
    <source>
        <dbReference type="Proteomes" id="UP000008281"/>
    </source>
</evidence>
<proteinExistence type="predicted"/>